<proteinExistence type="predicted"/>
<protein>
    <submittedName>
        <fullName evidence="1">Uncharacterized protein</fullName>
    </submittedName>
</protein>
<comment type="caution">
    <text evidence="1">The sequence shown here is derived from an EMBL/GenBank/DDBJ whole genome shotgun (WGS) entry which is preliminary data.</text>
</comment>
<accession>A0A8J7AMA8</accession>
<gene>
    <name evidence="1" type="ORF">IQ249_00950</name>
</gene>
<evidence type="ECO:0000313" key="1">
    <source>
        <dbReference type="EMBL" id="MBE9114453.1"/>
    </source>
</evidence>
<keyword evidence="2" id="KW-1185">Reference proteome</keyword>
<organism evidence="1 2">
    <name type="scientific">Lusitaniella coriacea LEGE 07157</name>
    <dbReference type="NCBI Taxonomy" id="945747"/>
    <lineage>
        <taxon>Bacteria</taxon>
        <taxon>Bacillati</taxon>
        <taxon>Cyanobacteriota</taxon>
        <taxon>Cyanophyceae</taxon>
        <taxon>Spirulinales</taxon>
        <taxon>Lusitaniellaceae</taxon>
        <taxon>Lusitaniella</taxon>
    </lineage>
</organism>
<sequence>MSDRPESQNPKQRVLENVTVGRNLTTGDIHQTQNITNIFQDPTPLPETVLEWLKQNFERSRNSWLSNRYSPDLHQTGQIEADLQLRLNGPSFQSKWLDEVRQIRVQLEDVHLAVLRLRRYPQFVQRDDAEDLIRKAGEWIVAAISEQQELAKRISQGNSFPLPDFEKEVTGEAAPWSLINIILSGEKQFPESPTADIGKQLEITLNSWLARKVTPRHLRTLGQPAAYVGEPGVGKTHALAHTIHNRLADGKPAILIRAKEIDLAKSWDVILAEAIGMPGSNIHQVLDALEATATQVETSNTSDGLNNSQFQSIRTLIAIDGLDETPRAERWTDKLGELISLAKQYPKILFVCSLRTNLFRRITLPGGINPVHLSGSDATLGEIFESYCKVNRIECPPILRWALSTPLTIRLFADLYQGQQINTVTLQEFSLVSLINRKIDYAERAIRENDPEGWSENITPVRDTLRAIVKACLSQAELLQAEALQVIDNAQRTPGILSHQQLSNILDKCLDHGLLLLRKQPSEDPFEGDLLFWEPAYETVTDFLLAWEACNEAATNLSNPEMPAYLRYRGNAIALAAYLLGMKGYDLFTTELWSNSLSLKEREALHLTTILMMPPEKGENYRAWVIEIFKRNMPSCRKVLDRLVIPGLRIPGYLYGAQFVHEVLLPMQVAERDLFWSGPDYIRHNHDAPWEGLGKAVLDELEIADDDTWNTAPLLLAWGMTTVKNDSRRKMRGKLAVWGSQNPDGLFALLKEACQTNDPQMKEDILSATYGASCLTRPDEKWLPLCNWIIDNFCTSHSPLYSHNIVIRHSAQSFIERCAACNVAVDEDCLTNIRSPDVNSDELLPIDRQVAIDADEYWRIGLINWDLSRYVISRATQPFFYEERFSRIQKSSSQSKDKEDRDEFEDIDESLLIQFAEGSLRKSANLDARNRVSEILRARAELQAMVETFYSATEEEQQKLLIEWGISDQEIEEGDRKVVSDTQQESEYSKSAQNLLAKHAAANNLSSLKPNQFAVGFITAYATQLGWSREIFIKEPKGEEPGEILGADIAVLREYPQATHGSRSSTATFGEKYVWVAKNELIGFLASRIPAYDWNKYFEPPVDLSLFTTVENPASDLSYGQLTLNQVLEFPELVPDAELSEFDQVERANEWVQKAPLPDIPPLLLQHSDRLPGWARDDEWLVLRSFAIRRNSDSQAESVLRTSSFLLPSKALPLIEEDIQFGVLPDVYAPYEFSSGVASVEVYRDPCEVVWAPWIQEIEGVVSHKTLDEFGNPLRIELQATTCQFHWKAPDGEQEESVPAKTLRELLEIVDFRGGKFLTANGQVQAFTFDSPGERWHTSSCQMVLIRRAAILEAISSQGLSIGWGIWLNREPAYPLIAISGKKRMFRNWHAIALWSNDTFNIIPYKDEIEPWYKD</sequence>
<name>A0A8J7AMA8_9CYAN</name>
<dbReference type="EMBL" id="JADEWZ010000001">
    <property type="protein sequence ID" value="MBE9114453.1"/>
    <property type="molecule type" value="Genomic_DNA"/>
</dbReference>
<dbReference type="RefSeq" id="WP_194027528.1">
    <property type="nucleotide sequence ID" value="NZ_JADEWZ010000001.1"/>
</dbReference>
<dbReference type="Proteomes" id="UP000654482">
    <property type="component" value="Unassembled WGS sequence"/>
</dbReference>
<reference evidence="1" key="1">
    <citation type="submission" date="2020-10" db="EMBL/GenBank/DDBJ databases">
        <authorList>
            <person name="Castelo-Branco R."/>
            <person name="Eusebio N."/>
            <person name="Adriana R."/>
            <person name="Vieira A."/>
            <person name="Brugerolle De Fraissinette N."/>
            <person name="Rezende De Castro R."/>
            <person name="Schneider M.P."/>
            <person name="Vasconcelos V."/>
            <person name="Leao P.N."/>
        </authorList>
    </citation>
    <scope>NUCLEOTIDE SEQUENCE</scope>
    <source>
        <strain evidence="1">LEGE 07157</strain>
    </source>
</reference>
<evidence type="ECO:0000313" key="2">
    <source>
        <dbReference type="Proteomes" id="UP000654482"/>
    </source>
</evidence>